<dbReference type="EMBL" id="JARK01001673">
    <property type="protein sequence ID" value="EYB83357.1"/>
    <property type="molecule type" value="Genomic_DNA"/>
</dbReference>
<sequence>MLCGALAFSFSRLQELCTLVLLNFRDIFSLPSTILASMKDYSETSKVKANGKLRVLSPYKQHCECPCTYLQYYRLGLDGLVSQLIVRVFSVAFGCIKAPKSSWGAGRIDFQLIYFAESSPFSSEFSRFAPGTNPIPLISRFFILMVTAIFLLWHFTVV</sequence>
<protein>
    <submittedName>
        <fullName evidence="2">Uncharacterized protein</fullName>
    </submittedName>
</protein>
<gene>
    <name evidence="2" type="primary">Acey_s0337.g2907</name>
    <name evidence="2" type="ORF">Y032_0337g2907</name>
</gene>
<accession>A0A016RZ26</accession>
<reference evidence="3" key="1">
    <citation type="journal article" date="2015" name="Nat. Genet.">
        <title>The genome and transcriptome of the zoonotic hookworm Ancylostoma ceylanicum identify infection-specific gene families.</title>
        <authorList>
            <person name="Schwarz E.M."/>
            <person name="Hu Y."/>
            <person name="Antoshechkin I."/>
            <person name="Miller M.M."/>
            <person name="Sternberg P.W."/>
            <person name="Aroian R.V."/>
        </authorList>
    </citation>
    <scope>NUCLEOTIDE SEQUENCE</scope>
    <source>
        <strain evidence="3">HY135</strain>
    </source>
</reference>
<feature type="transmembrane region" description="Helical" evidence="1">
    <location>
        <begin position="137"/>
        <end position="155"/>
    </location>
</feature>
<evidence type="ECO:0000313" key="2">
    <source>
        <dbReference type="EMBL" id="EYB83357.1"/>
    </source>
</evidence>
<name>A0A016RZ26_9BILA</name>
<organism evidence="2 3">
    <name type="scientific">Ancylostoma ceylanicum</name>
    <dbReference type="NCBI Taxonomy" id="53326"/>
    <lineage>
        <taxon>Eukaryota</taxon>
        <taxon>Metazoa</taxon>
        <taxon>Ecdysozoa</taxon>
        <taxon>Nematoda</taxon>
        <taxon>Chromadorea</taxon>
        <taxon>Rhabditida</taxon>
        <taxon>Rhabditina</taxon>
        <taxon>Rhabditomorpha</taxon>
        <taxon>Strongyloidea</taxon>
        <taxon>Ancylostomatidae</taxon>
        <taxon>Ancylostomatinae</taxon>
        <taxon>Ancylostoma</taxon>
    </lineage>
</organism>
<dbReference type="Proteomes" id="UP000024635">
    <property type="component" value="Unassembled WGS sequence"/>
</dbReference>
<evidence type="ECO:0000313" key="3">
    <source>
        <dbReference type="Proteomes" id="UP000024635"/>
    </source>
</evidence>
<dbReference type="AlphaFoldDB" id="A0A016RZ26"/>
<keyword evidence="1" id="KW-0812">Transmembrane</keyword>
<proteinExistence type="predicted"/>
<keyword evidence="3" id="KW-1185">Reference proteome</keyword>
<evidence type="ECO:0000256" key="1">
    <source>
        <dbReference type="SAM" id="Phobius"/>
    </source>
</evidence>
<keyword evidence="1" id="KW-0472">Membrane</keyword>
<comment type="caution">
    <text evidence="2">The sequence shown here is derived from an EMBL/GenBank/DDBJ whole genome shotgun (WGS) entry which is preliminary data.</text>
</comment>
<keyword evidence="1" id="KW-1133">Transmembrane helix</keyword>